<feature type="compositionally biased region" description="Basic residues" evidence="10">
    <location>
        <begin position="336"/>
        <end position="354"/>
    </location>
</feature>
<feature type="compositionally biased region" description="Acidic residues" evidence="10">
    <location>
        <begin position="16"/>
        <end position="31"/>
    </location>
</feature>
<comment type="caution">
    <text evidence="11">The sequence shown here is derived from an EMBL/GenBank/DDBJ whole genome shotgun (WGS) entry which is preliminary data.</text>
</comment>
<name>A0AAD3YAY7_9TREE</name>
<comment type="function">
    <text evidence="8 9">Component of the 90S pre-ribosome involved in the maturation of rRNAs. Required for early cleavages of the pre-RNAs in the 40S ribosomal subunit maturation pathway.</text>
</comment>
<comment type="similarity">
    <text evidence="2 9">Belongs to the RRP36 family.</text>
</comment>
<dbReference type="AlphaFoldDB" id="A0AAD3YAY7"/>
<evidence type="ECO:0000256" key="2">
    <source>
        <dbReference type="ARBA" id="ARBA00009418"/>
    </source>
</evidence>
<feature type="compositionally biased region" description="Acidic residues" evidence="10">
    <location>
        <begin position="43"/>
        <end position="93"/>
    </location>
</feature>
<gene>
    <name evidence="11" type="primary">RRP36</name>
    <name evidence="11" type="ORF">CspeluHIS016_0203980</name>
</gene>
<evidence type="ECO:0000256" key="7">
    <source>
        <dbReference type="ARBA" id="ARBA00023274"/>
    </source>
</evidence>
<feature type="compositionally biased region" description="Basic residues" evidence="10">
    <location>
        <begin position="1"/>
        <end position="11"/>
    </location>
</feature>
<comment type="subcellular location">
    <subcellularLocation>
        <location evidence="1 9">Nucleus</location>
        <location evidence="1 9">Nucleolus</location>
    </subcellularLocation>
</comment>
<keyword evidence="3 9" id="KW-0690">Ribosome biogenesis</keyword>
<keyword evidence="5" id="KW-0175">Coiled coil</keyword>
<dbReference type="Proteomes" id="UP001222932">
    <property type="component" value="Unassembled WGS sequence"/>
</dbReference>
<keyword evidence="12" id="KW-1185">Reference proteome</keyword>
<feature type="region of interest" description="Disordered" evidence="10">
    <location>
        <begin position="336"/>
        <end position="371"/>
    </location>
</feature>
<reference evidence="11" key="1">
    <citation type="journal article" date="2023" name="BMC Genomics">
        <title>Chromosome-level genome assemblies of Cutaneotrichosporon spp. (Trichosporonales, Basidiomycota) reveal imbalanced evolution between nucleotide sequences and chromosome synteny.</title>
        <authorList>
            <person name="Kobayashi Y."/>
            <person name="Kayamori A."/>
            <person name="Aoki K."/>
            <person name="Shiwa Y."/>
            <person name="Matsutani M."/>
            <person name="Fujita N."/>
            <person name="Sugita T."/>
            <person name="Iwasaki W."/>
            <person name="Tanaka N."/>
            <person name="Takashima M."/>
        </authorList>
    </citation>
    <scope>NUCLEOTIDE SEQUENCE</scope>
    <source>
        <strain evidence="11">HIS016</strain>
    </source>
</reference>
<keyword evidence="7 9" id="KW-0687">Ribonucleoprotein</keyword>
<dbReference type="InterPro" id="IPR009292">
    <property type="entry name" value="RRP36"/>
</dbReference>
<sequence>MPRKPASKRPPPRFAEDDDILDPDSEEDEFVDYVASSRRPAASDDEDDEEGSDDGSDDGEFDSDDEGDGVGMYEADEWDAAASDSDSEREDEDTAKLGLDDIPLDTLMRVQARMGVAPAQPVGREEKLAAAKVKLAAMQRAKGKGLGAEEEPRRKKRFESESESDEDLSRSNKHAPAVMSSKKQVSRRRGVIDVPRAERRDPRFSALSAEKTNADVHVKRYAFVPELLEAEIRSLQAQVVAAKKAEKACKLVEKPRFTEAREEVERELAQVRTRLDRARTEQREREVLAKVRGEENARRKEGKGAWYLKKSEKRDLLLEARFEALEKEGGARAVKKVVEKKRKKVAGKEKKSRPFKAGGFGEGGGKRRRVG</sequence>
<evidence type="ECO:0000256" key="3">
    <source>
        <dbReference type="ARBA" id="ARBA00022517"/>
    </source>
</evidence>
<proteinExistence type="inferred from homology"/>
<reference evidence="11" key="2">
    <citation type="submission" date="2023-06" db="EMBL/GenBank/DDBJ databases">
        <authorList>
            <person name="Kobayashi Y."/>
            <person name="Kayamori A."/>
            <person name="Aoki K."/>
            <person name="Shiwa Y."/>
            <person name="Fujita N."/>
            <person name="Sugita T."/>
            <person name="Iwasaki W."/>
            <person name="Tanaka N."/>
            <person name="Takashima M."/>
        </authorList>
    </citation>
    <scope>NUCLEOTIDE SEQUENCE</scope>
    <source>
        <strain evidence="11">HIS016</strain>
    </source>
</reference>
<dbReference type="Pfam" id="PF06102">
    <property type="entry name" value="RRP36"/>
    <property type="match status" value="1"/>
</dbReference>
<protein>
    <recommendedName>
        <fullName evidence="9">rRNA biogenesis protein RRP36</fullName>
    </recommendedName>
</protein>
<evidence type="ECO:0000256" key="5">
    <source>
        <dbReference type="ARBA" id="ARBA00023054"/>
    </source>
</evidence>
<dbReference type="PANTHER" id="PTHR21738">
    <property type="entry name" value="RIBOSOMAL RNA PROCESSING PROTEIN 36 HOMOLOG"/>
    <property type="match status" value="1"/>
</dbReference>
<evidence type="ECO:0000256" key="1">
    <source>
        <dbReference type="ARBA" id="ARBA00004604"/>
    </source>
</evidence>
<feature type="region of interest" description="Disordered" evidence="10">
    <location>
        <begin position="139"/>
        <end position="197"/>
    </location>
</feature>
<accession>A0AAD3YAY7</accession>
<evidence type="ECO:0000313" key="11">
    <source>
        <dbReference type="EMBL" id="GMK55342.1"/>
    </source>
</evidence>
<organism evidence="11 12">
    <name type="scientific">Cutaneotrichosporon spelunceum</name>
    <dbReference type="NCBI Taxonomy" id="1672016"/>
    <lineage>
        <taxon>Eukaryota</taxon>
        <taxon>Fungi</taxon>
        <taxon>Dikarya</taxon>
        <taxon>Basidiomycota</taxon>
        <taxon>Agaricomycotina</taxon>
        <taxon>Tremellomycetes</taxon>
        <taxon>Trichosporonales</taxon>
        <taxon>Trichosporonaceae</taxon>
        <taxon>Cutaneotrichosporon</taxon>
    </lineage>
</organism>
<evidence type="ECO:0000256" key="4">
    <source>
        <dbReference type="ARBA" id="ARBA00022552"/>
    </source>
</evidence>
<evidence type="ECO:0000256" key="8">
    <source>
        <dbReference type="ARBA" id="ARBA00025053"/>
    </source>
</evidence>
<dbReference type="EMBL" id="BTCM01000002">
    <property type="protein sequence ID" value="GMK55342.1"/>
    <property type="molecule type" value="Genomic_DNA"/>
</dbReference>
<dbReference type="PANTHER" id="PTHR21738:SF0">
    <property type="entry name" value="RIBOSOMAL RNA PROCESSING PROTEIN 36 HOMOLOG"/>
    <property type="match status" value="1"/>
</dbReference>
<comment type="subunit">
    <text evidence="9">Associates with 90S and pre-40S pre-ribosomal particles.</text>
</comment>
<evidence type="ECO:0000256" key="6">
    <source>
        <dbReference type="ARBA" id="ARBA00023242"/>
    </source>
</evidence>
<dbReference type="GO" id="GO:0005730">
    <property type="term" value="C:nucleolus"/>
    <property type="evidence" value="ECO:0007669"/>
    <property type="project" value="UniProtKB-SubCell"/>
</dbReference>
<evidence type="ECO:0000256" key="9">
    <source>
        <dbReference type="RuleBase" id="RU368027"/>
    </source>
</evidence>
<dbReference type="GO" id="GO:0030686">
    <property type="term" value="C:90S preribosome"/>
    <property type="evidence" value="ECO:0007669"/>
    <property type="project" value="TreeGrafter"/>
</dbReference>
<feature type="region of interest" description="Disordered" evidence="10">
    <location>
        <begin position="1"/>
        <end position="103"/>
    </location>
</feature>
<dbReference type="GO" id="GO:0000462">
    <property type="term" value="P:maturation of SSU-rRNA from tricistronic rRNA transcript (SSU-rRNA, 5.8S rRNA, LSU-rRNA)"/>
    <property type="evidence" value="ECO:0007669"/>
    <property type="project" value="TreeGrafter"/>
</dbReference>
<keyword evidence="6 9" id="KW-0539">Nucleus</keyword>
<evidence type="ECO:0000256" key="10">
    <source>
        <dbReference type="SAM" id="MobiDB-lite"/>
    </source>
</evidence>
<keyword evidence="4 9" id="KW-0698">rRNA processing</keyword>
<evidence type="ECO:0000313" key="12">
    <source>
        <dbReference type="Proteomes" id="UP001222932"/>
    </source>
</evidence>